<comment type="caution">
    <text evidence="2">The sequence shown here is derived from an EMBL/GenBank/DDBJ whole genome shotgun (WGS) entry which is preliminary data.</text>
</comment>
<sequence>MTTATTTPPITVRDRRFGRNGSRDLAVQRGKARSTTDIVGTAFFTALSLSFPRGEAMFIEAVKAHREGTPERLREEIRLFIRQEVNHSREHLVFNRMAAEAGYDTATIDARVERLVQQVYDQPAIVQLAITMALEHFTAMFAHEFLANPDSIATDAMEDRALWLWHAAEEIEHKGVAYDTWLHATRDWSAFKRWSVRSLIMLRTSVRFLKNRSQDALALLEQDGLTGWRAKAALLRYLVARPGLLRRVFPAWLAFFRPGFHPWDVDDRALIAGYDEGFARSGFADARMEPAAS</sequence>
<keyword evidence="2" id="KW-0378">Hydrolase</keyword>
<accession>A0A3N5CPB0</accession>
<evidence type="ECO:0000313" key="3">
    <source>
        <dbReference type="Proteomes" id="UP000275232"/>
    </source>
</evidence>
<gene>
    <name evidence="2" type="ORF">EG799_03695</name>
</gene>
<dbReference type="PANTHER" id="PTHR39456">
    <property type="entry name" value="METAL-DEPENDENT HYDROLASE"/>
    <property type="match status" value="1"/>
</dbReference>
<dbReference type="Pfam" id="PF10118">
    <property type="entry name" value="Metal_hydrol"/>
    <property type="match status" value="1"/>
</dbReference>
<dbReference type="InterPro" id="IPR016516">
    <property type="entry name" value="UCP07580"/>
</dbReference>
<protein>
    <submittedName>
        <fullName evidence="2">Metal-dependent hydrolase</fullName>
    </submittedName>
</protein>
<feature type="region of interest" description="Disordered" evidence="1">
    <location>
        <begin position="1"/>
        <end position="30"/>
    </location>
</feature>
<feature type="compositionally biased region" description="Low complexity" evidence="1">
    <location>
        <begin position="1"/>
        <end position="11"/>
    </location>
</feature>
<keyword evidence="3" id="KW-1185">Reference proteome</keyword>
<dbReference type="PANTHER" id="PTHR39456:SF1">
    <property type="entry name" value="METAL-DEPENDENT HYDROLASE"/>
    <property type="match status" value="1"/>
</dbReference>
<dbReference type="PIRSF" id="PIRSF007580">
    <property type="entry name" value="UCP07580"/>
    <property type="match status" value="1"/>
</dbReference>
<organism evidence="2 3">
    <name type="scientific">Aurantiacibacter spongiae</name>
    <dbReference type="NCBI Taxonomy" id="2488860"/>
    <lineage>
        <taxon>Bacteria</taxon>
        <taxon>Pseudomonadati</taxon>
        <taxon>Pseudomonadota</taxon>
        <taxon>Alphaproteobacteria</taxon>
        <taxon>Sphingomonadales</taxon>
        <taxon>Erythrobacteraceae</taxon>
        <taxon>Aurantiacibacter</taxon>
    </lineage>
</organism>
<proteinExistence type="predicted"/>
<dbReference type="OrthoDB" id="4760165at2"/>
<dbReference type="AlphaFoldDB" id="A0A3N5CPB0"/>
<evidence type="ECO:0000313" key="2">
    <source>
        <dbReference type="EMBL" id="RPF70823.1"/>
    </source>
</evidence>
<reference evidence="2 3" key="1">
    <citation type="submission" date="2018-11" db="EMBL/GenBank/DDBJ databases">
        <title>Erythrobacter spongiae sp. nov., isolated from a marine sponge.</title>
        <authorList>
            <person name="Zhuang L."/>
            <person name="Luo L."/>
        </authorList>
    </citation>
    <scope>NUCLEOTIDE SEQUENCE [LARGE SCALE GENOMIC DNA]</scope>
    <source>
        <strain evidence="2 3">HN-E23</strain>
    </source>
</reference>
<name>A0A3N5CPB0_9SPHN</name>
<evidence type="ECO:0000256" key="1">
    <source>
        <dbReference type="SAM" id="MobiDB-lite"/>
    </source>
</evidence>
<dbReference type="EMBL" id="RPFZ01000001">
    <property type="protein sequence ID" value="RPF70823.1"/>
    <property type="molecule type" value="Genomic_DNA"/>
</dbReference>
<dbReference type="RefSeq" id="WP_123878666.1">
    <property type="nucleotide sequence ID" value="NZ_RPFZ01000001.1"/>
</dbReference>
<dbReference type="GO" id="GO:0016787">
    <property type="term" value="F:hydrolase activity"/>
    <property type="evidence" value="ECO:0007669"/>
    <property type="project" value="UniProtKB-KW"/>
</dbReference>
<dbReference type="Proteomes" id="UP000275232">
    <property type="component" value="Unassembled WGS sequence"/>
</dbReference>